<dbReference type="GO" id="GO:0005667">
    <property type="term" value="C:transcription regulator complex"/>
    <property type="evidence" value="ECO:0007669"/>
    <property type="project" value="TreeGrafter"/>
</dbReference>
<gene>
    <name evidence="10" type="ORF">DFJ43DRAFT_1174819</name>
</gene>
<dbReference type="FunFam" id="3.30.160.60:FF:000478">
    <property type="entry name" value="Zinc finger protein 133"/>
    <property type="match status" value="1"/>
</dbReference>
<evidence type="ECO:0000259" key="9">
    <source>
        <dbReference type="PROSITE" id="PS50157"/>
    </source>
</evidence>
<feature type="compositionally biased region" description="Polar residues" evidence="8">
    <location>
        <begin position="134"/>
        <end position="143"/>
    </location>
</feature>
<dbReference type="Pfam" id="PF00096">
    <property type="entry name" value="zf-C2H2"/>
    <property type="match status" value="2"/>
</dbReference>
<keyword evidence="6" id="KW-0539">Nucleus</keyword>
<evidence type="ECO:0000256" key="3">
    <source>
        <dbReference type="ARBA" id="ARBA00022737"/>
    </source>
</evidence>
<dbReference type="InterPro" id="IPR013087">
    <property type="entry name" value="Znf_C2H2_type"/>
</dbReference>
<keyword evidence="3" id="KW-0677">Repeat</keyword>
<reference evidence="10" key="1">
    <citation type="submission" date="2022-08" db="EMBL/GenBank/DDBJ databases">
        <authorList>
            <consortium name="DOE Joint Genome Institute"/>
            <person name="Min B."/>
            <person name="Sierra-Patev S."/>
            <person name="Naranjo-Ortiz M."/>
            <person name="Looney B."/>
            <person name="Konkel Z."/>
            <person name="Slot J.C."/>
            <person name="Sakamoto Y."/>
            <person name="Steenwyk J.L."/>
            <person name="Rokas A."/>
            <person name="Carro J."/>
            <person name="Camarero S."/>
            <person name="Ferreira P."/>
            <person name="Molpeceres G."/>
            <person name="Ruiz-duenas F.J."/>
            <person name="Serrano A."/>
            <person name="Henrissat B."/>
            <person name="Drula E."/>
            <person name="Hughes K.W."/>
            <person name="Mata J.L."/>
            <person name="Ishikawa N.K."/>
            <person name="Vargas-Isla R."/>
            <person name="Ushijima S."/>
            <person name="Smith C.A."/>
            <person name="Ahrendt S."/>
            <person name="Andreopoulos W."/>
            <person name="He G."/>
            <person name="LaButti K."/>
            <person name="Lipzen A."/>
            <person name="Ng V."/>
            <person name="Riley R."/>
            <person name="Sandor L."/>
            <person name="Barry K."/>
            <person name="Martinez A.T."/>
            <person name="Xiao Y."/>
            <person name="Gibbons J.G."/>
            <person name="Terashima K."/>
            <person name="Hibbett D.S."/>
            <person name="Grigoriev I.V."/>
        </authorList>
    </citation>
    <scope>NUCLEOTIDE SEQUENCE</scope>
    <source>
        <strain evidence="10">ET3784</strain>
    </source>
</reference>
<keyword evidence="11" id="KW-1185">Reference proteome</keyword>
<dbReference type="GO" id="GO:0000785">
    <property type="term" value="C:chromatin"/>
    <property type="evidence" value="ECO:0007669"/>
    <property type="project" value="TreeGrafter"/>
</dbReference>
<feature type="compositionally biased region" description="Basic and acidic residues" evidence="8">
    <location>
        <begin position="27"/>
        <end position="44"/>
    </location>
</feature>
<dbReference type="EMBL" id="JANVFO010000017">
    <property type="protein sequence ID" value="KAJ3733552.1"/>
    <property type="molecule type" value="Genomic_DNA"/>
</dbReference>
<comment type="caution">
    <text evidence="10">The sequence shown here is derived from an EMBL/GenBank/DDBJ whole genome shotgun (WGS) entry which is preliminary data.</text>
</comment>
<dbReference type="GO" id="GO:0000978">
    <property type="term" value="F:RNA polymerase II cis-regulatory region sequence-specific DNA binding"/>
    <property type="evidence" value="ECO:0007669"/>
    <property type="project" value="TreeGrafter"/>
</dbReference>
<comment type="subcellular location">
    <subcellularLocation>
        <location evidence="1">Nucleus</location>
    </subcellularLocation>
</comment>
<sequence length="356" mass="39348">MSSPSGRRTTDRPSLPPIRDLFGTELNRLRVSDDDVPHYSDPQRQHSNVHPRTPYSHGALHPSSRFSSAPGYPPSISPHALYGREQNWSSPNSSAHSGYDPRGVAAMDHRHFARAAPAPAPNNYQYPIMRAGPPSNQYSSANPVVTRDPAQNLGHRSYSNQDYPAYHRISNITENRGRSREGAQTSNQEMHNTSGDLPSSSGATPPAKYECSYCGKGFNRPSSLKIHLNSHTGEKRTPHSAFDPLPVLMYSIDLAFICPVEGCGRSFSVLSNMRRHARVHNQAAQTSDEDAVSLSHPGPSRTTVTPVNWHQHRRGSTASDVSSSESRHDRSESSDSEEEGYSHTHSAGKRVRQHHR</sequence>
<dbReference type="SUPFAM" id="SSF57667">
    <property type="entry name" value="beta-beta-alpha zinc fingers"/>
    <property type="match status" value="1"/>
</dbReference>
<keyword evidence="2" id="KW-0479">Metal-binding</keyword>
<feature type="compositionally biased region" description="Basic residues" evidence="8">
    <location>
        <begin position="346"/>
        <end position="356"/>
    </location>
</feature>
<dbReference type="PANTHER" id="PTHR14003:SF20">
    <property type="entry name" value="FINGER DOMAIN PROTEIN, PUTATIVE (AFU_ORTHOLOGUE AFUA_4G10380)-RELATED"/>
    <property type="match status" value="1"/>
</dbReference>
<feature type="compositionally biased region" description="Polar residues" evidence="8">
    <location>
        <begin position="182"/>
        <end position="203"/>
    </location>
</feature>
<evidence type="ECO:0000256" key="5">
    <source>
        <dbReference type="ARBA" id="ARBA00022833"/>
    </source>
</evidence>
<dbReference type="GO" id="GO:0008270">
    <property type="term" value="F:zinc ion binding"/>
    <property type="evidence" value="ECO:0007669"/>
    <property type="project" value="UniProtKB-KW"/>
</dbReference>
<name>A0AA38JBK0_9AGAR</name>
<evidence type="ECO:0000256" key="1">
    <source>
        <dbReference type="ARBA" id="ARBA00004123"/>
    </source>
</evidence>
<dbReference type="Gene3D" id="3.30.160.60">
    <property type="entry name" value="Classic Zinc Finger"/>
    <property type="match status" value="2"/>
</dbReference>
<protein>
    <recommendedName>
        <fullName evidence="9">C2H2-type domain-containing protein</fullName>
    </recommendedName>
</protein>
<feature type="domain" description="C2H2-type" evidence="9">
    <location>
        <begin position="256"/>
        <end position="285"/>
    </location>
</feature>
<feature type="region of interest" description="Disordered" evidence="8">
    <location>
        <begin position="280"/>
        <end position="356"/>
    </location>
</feature>
<organism evidence="10 11">
    <name type="scientific">Lentinula guzmanii</name>
    <dbReference type="NCBI Taxonomy" id="2804957"/>
    <lineage>
        <taxon>Eukaryota</taxon>
        <taxon>Fungi</taxon>
        <taxon>Dikarya</taxon>
        <taxon>Basidiomycota</taxon>
        <taxon>Agaricomycotina</taxon>
        <taxon>Agaricomycetes</taxon>
        <taxon>Agaricomycetidae</taxon>
        <taxon>Agaricales</taxon>
        <taxon>Marasmiineae</taxon>
        <taxon>Omphalotaceae</taxon>
        <taxon>Lentinula</taxon>
    </lineage>
</organism>
<dbReference type="GO" id="GO:0000981">
    <property type="term" value="F:DNA-binding transcription factor activity, RNA polymerase II-specific"/>
    <property type="evidence" value="ECO:0007669"/>
    <property type="project" value="TreeGrafter"/>
</dbReference>
<evidence type="ECO:0000313" key="11">
    <source>
        <dbReference type="Proteomes" id="UP001176059"/>
    </source>
</evidence>
<evidence type="ECO:0000313" key="10">
    <source>
        <dbReference type="EMBL" id="KAJ3733552.1"/>
    </source>
</evidence>
<feature type="compositionally biased region" description="Polar residues" evidence="8">
    <location>
        <begin position="86"/>
        <end position="96"/>
    </location>
</feature>
<feature type="region of interest" description="Disordered" evidence="8">
    <location>
        <begin position="117"/>
        <end position="204"/>
    </location>
</feature>
<dbReference type="PANTHER" id="PTHR14003">
    <property type="entry name" value="TRANSCRIPTIONAL REPRESSOR PROTEIN YY"/>
    <property type="match status" value="1"/>
</dbReference>
<reference evidence="10" key="2">
    <citation type="journal article" date="2023" name="Proc. Natl. Acad. Sci. U.S.A.">
        <title>A global phylogenomic analysis of the shiitake genus Lentinula.</title>
        <authorList>
            <person name="Sierra-Patev S."/>
            <person name="Min B."/>
            <person name="Naranjo-Ortiz M."/>
            <person name="Looney B."/>
            <person name="Konkel Z."/>
            <person name="Slot J.C."/>
            <person name="Sakamoto Y."/>
            <person name="Steenwyk J.L."/>
            <person name="Rokas A."/>
            <person name="Carro J."/>
            <person name="Camarero S."/>
            <person name="Ferreira P."/>
            <person name="Molpeceres G."/>
            <person name="Ruiz-Duenas F.J."/>
            <person name="Serrano A."/>
            <person name="Henrissat B."/>
            <person name="Drula E."/>
            <person name="Hughes K.W."/>
            <person name="Mata J.L."/>
            <person name="Ishikawa N.K."/>
            <person name="Vargas-Isla R."/>
            <person name="Ushijima S."/>
            <person name="Smith C.A."/>
            <person name="Donoghue J."/>
            <person name="Ahrendt S."/>
            <person name="Andreopoulos W."/>
            <person name="He G."/>
            <person name="LaButti K."/>
            <person name="Lipzen A."/>
            <person name="Ng V."/>
            <person name="Riley R."/>
            <person name="Sandor L."/>
            <person name="Barry K."/>
            <person name="Martinez A.T."/>
            <person name="Xiao Y."/>
            <person name="Gibbons J.G."/>
            <person name="Terashima K."/>
            <person name="Grigoriev I.V."/>
            <person name="Hibbett D."/>
        </authorList>
    </citation>
    <scope>NUCLEOTIDE SEQUENCE</scope>
    <source>
        <strain evidence="10">ET3784</strain>
    </source>
</reference>
<dbReference type="PROSITE" id="PS50157">
    <property type="entry name" value="ZINC_FINGER_C2H2_2"/>
    <property type="match status" value="2"/>
</dbReference>
<accession>A0AA38JBK0</accession>
<dbReference type="FunFam" id="3.30.160.60:FF:001102">
    <property type="entry name" value="Transcription factor IIIA"/>
    <property type="match status" value="1"/>
</dbReference>
<dbReference type="SMART" id="SM00355">
    <property type="entry name" value="ZnF_C2H2"/>
    <property type="match status" value="2"/>
</dbReference>
<keyword evidence="5" id="KW-0862">Zinc</keyword>
<evidence type="ECO:0000256" key="4">
    <source>
        <dbReference type="ARBA" id="ARBA00022771"/>
    </source>
</evidence>
<feature type="region of interest" description="Disordered" evidence="8">
    <location>
        <begin position="1"/>
        <end position="103"/>
    </location>
</feature>
<evidence type="ECO:0000256" key="6">
    <source>
        <dbReference type="ARBA" id="ARBA00023242"/>
    </source>
</evidence>
<evidence type="ECO:0000256" key="7">
    <source>
        <dbReference type="PROSITE-ProRule" id="PRU00042"/>
    </source>
</evidence>
<evidence type="ECO:0000256" key="8">
    <source>
        <dbReference type="SAM" id="MobiDB-lite"/>
    </source>
</evidence>
<dbReference type="AlphaFoldDB" id="A0AA38JBK0"/>
<proteinExistence type="predicted"/>
<keyword evidence="4 7" id="KW-0863">Zinc-finger</keyword>
<dbReference type="Proteomes" id="UP001176059">
    <property type="component" value="Unassembled WGS sequence"/>
</dbReference>
<evidence type="ECO:0000256" key="2">
    <source>
        <dbReference type="ARBA" id="ARBA00022723"/>
    </source>
</evidence>
<dbReference type="GO" id="GO:0031519">
    <property type="term" value="C:PcG protein complex"/>
    <property type="evidence" value="ECO:0007669"/>
    <property type="project" value="TreeGrafter"/>
</dbReference>
<feature type="domain" description="C2H2-type" evidence="9">
    <location>
        <begin position="209"/>
        <end position="236"/>
    </location>
</feature>
<dbReference type="PROSITE" id="PS00028">
    <property type="entry name" value="ZINC_FINGER_C2H2_1"/>
    <property type="match status" value="2"/>
</dbReference>
<dbReference type="InterPro" id="IPR036236">
    <property type="entry name" value="Znf_C2H2_sf"/>
</dbReference>